<reference evidence="1" key="1">
    <citation type="submission" date="2021-06" db="EMBL/GenBank/DDBJ databases">
        <authorList>
            <person name="Kallberg Y."/>
            <person name="Tangrot J."/>
            <person name="Rosling A."/>
        </authorList>
    </citation>
    <scope>NUCLEOTIDE SEQUENCE</scope>
    <source>
        <strain evidence="1">MA453B</strain>
    </source>
</reference>
<feature type="non-terminal residue" evidence="1">
    <location>
        <position position="1"/>
    </location>
</feature>
<proteinExistence type="predicted"/>
<keyword evidence="2" id="KW-1185">Reference proteome</keyword>
<dbReference type="AlphaFoldDB" id="A0A9N9J5Z5"/>
<organism evidence="1 2">
    <name type="scientific">Dentiscutata erythropus</name>
    <dbReference type="NCBI Taxonomy" id="1348616"/>
    <lineage>
        <taxon>Eukaryota</taxon>
        <taxon>Fungi</taxon>
        <taxon>Fungi incertae sedis</taxon>
        <taxon>Mucoromycota</taxon>
        <taxon>Glomeromycotina</taxon>
        <taxon>Glomeromycetes</taxon>
        <taxon>Diversisporales</taxon>
        <taxon>Gigasporaceae</taxon>
        <taxon>Dentiscutata</taxon>
    </lineage>
</organism>
<dbReference type="Proteomes" id="UP000789405">
    <property type="component" value="Unassembled WGS sequence"/>
</dbReference>
<dbReference type="OrthoDB" id="10399476at2759"/>
<dbReference type="EMBL" id="CAJVPY010017945">
    <property type="protein sequence ID" value="CAG8764529.1"/>
    <property type="molecule type" value="Genomic_DNA"/>
</dbReference>
<gene>
    <name evidence="1" type="ORF">DERYTH_LOCUS18120</name>
</gene>
<evidence type="ECO:0000313" key="1">
    <source>
        <dbReference type="EMBL" id="CAG8764529.1"/>
    </source>
</evidence>
<protein>
    <submittedName>
        <fullName evidence="1">10728_t:CDS:1</fullName>
    </submittedName>
</protein>
<accession>A0A9N9J5Z5</accession>
<name>A0A9N9J5Z5_9GLOM</name>
<evidence type="ECO:0000313" key="2">
    <source>
        <dbReference type="Proteomes" id="UP000789405"/>
    </source>
</evidence>
<sequence length="68" mass="7827">NNNNVALKQNNILELFQFLNSERLEIRSMVDLLYESFGGQENIEVSYSVKQESSNMDFDPIAIVKSEL</sequence>
<comment type="caution">
    <text evidence="1">The sequence shown here is derived from an EMBL/GenBank/DDBJ whole genome shotgun (WGS) entry which is preliminary data.</text>
</comment>